<dbReference type="Pfam" id="PF01302">
    <property type="entry name" value="CAP_GLY"/>
    <property type="match status" value="1"/>
</dbReference>
<evidence type="ECO:0000313" key="5">
    <source>
        <dbReference type="Proteomes" id="UP001497383"/>
    </source>
</evidence>
<dbReference type="InterPro" id="IPR000938">
    <property type="entry name" value="CAP-Gly_domain"/>
</dbReference>
<dbReference type="InterPro" id="IPR036859">
    <property type="entry name" value="CAP-Gly_dom_sf"/>
</dbReference>
<evidence type="ECO:0000313" key="4">
    <source>
        <dbReference type="EMBL" id="CAK9439011.1"/>
    </source>
</evidence>
<evidence type="ECO:0000256" key="2">
    <source>
        <dbReference type="SAM" id="MobiDB-lite"/>
    </source>
</evidence>
<name>A0ABP0ZLI6_9ASCO</name>
<dbReference type="GeneID" id="92208431"/>
<feature type="compositionally biased region" description="Low complexity" evidence="2">
    <location>
        <begin position="127"/>
        <end position="139"/>
    </location>
</feature>
<proteinExistence type="predicted"/>
<keyword evidence="1" id="KW-0175">Coiled coil</keyword>
<dbReference type="Gene3D" id="2.30.30.190">
    <property type="entry name" value="CAP Gly-rich-like domain"/>
    <property type="match status" value="1"/>
</dbReference>
<reference evidence="4 5" key="1">
    <citation type="submission" date="2024-03" db="EMBL/GenBank/DDBJ databases">
        <authorList>
            <person name="Brejova B."/>
        </authorList>
    </citation>
    <scope>NUCLEOTIDE SEQUENCE [LARGE SCALE GENOMIC DNA]</scope>
    <source>
        <strain evidence="4 5">CBS 14171</strain>
    </source>
</reference>
<accession>A0ABP0ZLI6</accession>
<evidence type="ECO:0000259" key="3">
    <source>
        <dbReference type="PROSITE" id="PS50245"/>
    </source>
</evidence>
<dbReference type="SUPFAM" id="SSF74924">
    <property type="entry name" value="Cap-Gly domain"/>
    <property type="match status" value="1"/>
</dbReference>
<keyword evidence="5" id="KW-1185">Reference proteome</keyword>
<organism evidence="4 5">
    <name type="scientific">Lodderomyces beijingensis</name>
    <dbReference type="NCBI Taxonomy" id="1775926"/>
    <lineage>
        <taxon>Eukaryota</taxon>
        <taxon>Fungi</taxon>
        <taxon>Dikarya</taxon>
        <taxon>Ascomycota</taxon>
        <taxon>Saccharomycotina</taxon>
        <taxon>Pichiomycetes</taxon>
        <taxon>Debaryomycetaceae</taxon>
        <taxon>Candida/Lodderomyces clade</taxon>
        <taxon>Lodderomyces</taxon>
    </lineage>
</organism>
<dbReference type="SMART" id="SM01052">
    <property type="entry name" value="CAP_GLY"/>
    <property type="match status" value="1"/>
</dbReference>
<dbReference type="Proteomes" id="UP001497383">
    <property type="component" value="Chromosome 4"/>
</dbReference>
<feature type="coiled-coil region" evidence="1">
    <location>
        <begin position="228"/>
        <end position="384"/>
    </location>
</feature>
<dbReference type="EMBL" id="OZ022408">
    <property type="protein sequence ID" value="CAK9439011.1"/>
    <property type="molecule type" value="Genomic_DNA"/>
</dbReference>
<gene>
    <name evidence="4" type="ORF">LODBEIA_P32350</name>
</gene>
<dbReference type="RefSeq" id="XP_066830173.1">
    <property type="nucleotide sequence ID" value="XM_066973323.1"/>
</dbReference>
<feature type="region of interest" description="Disordered" evidence="2">
    <location>
        <begin position="127"/>
        <end position="146"/>
    </location>
</feature>
<dbReference type="PROSITE" id="PS50245">
    <property type="entry name" value="CAP_GLY_2"/>
    <property type="match status" value="1"/>
</dbReference>
<feature type="domain" description="CAP-Gly" evidence="3">
    <location>
        <begin position="24"/>
        <end position="71"/>
    </location>
</feature>
<protein>
    <recommendedName>
        <fullName evidence="3">CAP-Gly domain-containing protein</fullName>
    </recommendedName>
</protein>
<sequence>MNEIIGTKVNVPGAAGQATLRYVGGIQGKNGVFAGLELAGTLAATRGKNSGSVNNVQYFQVDVPMSGLFLPYDRLRSVNVKLPESKTYLASANTEAASSSAADTAAAAAVAAAPAGAALAAATSAASPSPSVSLPVVSPKSPPHTDPAVALASSAFSNTKFASTAATTNTNSPYGSTPHLIEGSTQTSSTFIRSPLSPLNQGGYQSARMNMMNENLYRSEPKPAANAIAEYESEIKELRKVVREKDRRLEHFTKQREEWHTAMDNLMAVQQDGMQVFEDRIQELEEVNAKQAAEIRRLNEELNSSETHNQQLEGEIEVLKAEKENIKASDVDMDAEAAEAAEAEEKLEKLQDLNRQQSSEMESLRKELDQSKQLIAELEKYKSQHPGSVDAIAQDIQNFDLLGSSLGTISRDNNSQPGEARANNAVFAKPSNTPITMNTAASILANTASATTDLLGLDIPTDLPIYKAPTSLDPAAGKTDWCGICERDGHSSINCPFETDIF</sequence>
<evidence type="ECO:0000256" key="1">
    <source>
        <dbReference type="SAM" id="Coils"/>
    </source>
</evidence>